<protein>
    <recommendedName>
        <fullName evidence="5">Cytochrome P450</fullName>
    </recommendedName>
</protein>
<dbReference type="Proteomes" id="UP001341840">
    <property type="component" value="Unassembled WGS sequence"/>
</dbReference>
<dbReference type="PANTHER" id="PTHR47950:SF30">
    <property type="entry name" value="CYTOCHROME P450 FAMILY PROTEIN"/>
    <property type="match status" value="1"/>
</dbReference>
<evidence type="ECO:0000256" key="2">
    <source>
        <dbReference type="RuleBase" id="RU000461"/>
    </source>
</evidence>
<dbReference type="Gene3D" id="1.10.630.10">
    <property type="entry name" value="Cytochrome P450"/>
    <property type="match status" value="1"/>
</dbReference>
<keyword evidence="2" id="KW-0349">Heme</keyword>
<evidence type="ECO:0000313" key="4">
    <source>
        <dbReference type="Proteomes" id="UP001341840"/>
    </source>
</evidence>
<keyword evidence="2" id="KW-0503">Monooxygenase</keyword>
<accession>A0ABU6TPQ1</accession>
<dbReference type="InterPro" id="IPR001128">
    <property type="entry name" value="Cyt_P450"/>
</dbReference>
<keyword evidence="2" id="KW-0408">Iron</keyword>
<evidence type="ECO:0000313" key="3">
    <source>
        <dbReference type="EMBL" id="MED6150364.1"/>
    </source>
</evidence>
<dbReference type="PANTHER" id="PTHR47950">
    <property type="entry name" value="CYTOCHROME P450, FAMILY 76, SUBFAMILY C, POLYPEPTIDE 5-RELATED"/>
    <property type="match status" value="1"/>
</dbReference>
<dbReference type="InterPro" id="IPR036396">
    <property type="entry name" value="Cyt_P450_sf"/>
</dbReference>
<keyword evidence="4" id="KW-1185">Reference proteome</keyword>
<gene>
    <name evidence="3" type="ORF">PIB30_071570</name>
</gene>
<dbReference type="SUPFAM" id="SSF48264">
    <property type="entry name" value="Cytochrome P450"/>
    <property type="match status" value="1"/>
</dbReference>
<keyword evidence="2" id="KW-0560">Oxidoreductase</keyword>
<comment type="similarity">
    <text evidence="1 2">Belongs to the cytochrome P450 family.</text>
</comment>
<reference evidence="3 4" key="1">
    <citation type="journal article" date="2023" name="Plants (Basel)">
        <title>Bridging the Gap: Combining Genomics and Transcriptomics Approaches to Understand Stylosanthes scabra, an Orphan Legume from the Brazilian Caatinga.</title>
        <authorList>
            <person name="Ferreira-Neto J.R.C."/>
            <person name="da Silva M.D."/>
            <person name="Binneck E."/>
            <person name="de Melo N.F."/>
            <person name="da Silva R.H."/>
            <person name="de Melo A.L.T.M."/>
            <person name="Pandolfi V."/>
            <person name="Bustamante F.O."/>
            <person name="Brasileiro-Vidal A.C."/>
            <person name="Benko-Iseppon A.M."/>
        </authorList>
    </citation>
    <scope>NUCLEOTIDE SEQUENCE [LARGE SCALE GENOMIC DNA]</scope>
    <source>
        <tissue evidence="3">Leaves</tissue>
    </source>
</reference>
<dbReference type="PRINTS" id="PR00385">
    <property type="entry name" value="P450"/>
</dbReference>
<dbReference type="PRINTS" id="PR00463">
    <property type="entry name" value="EP450I"/>
</dbReference>
<dbReference type="InterPro" id="IPR002401">
    <property type="entry name" value="Cyt_P450_E_grp-I"/>
</dbReference>
<sequence>MDYLFLLLLSSFVWISIQILISKLAIKIPKSSLKLPPGPNPFPIIGNILEFGNQPHQALAKLSKTYGPIMTMKLGNITTIVISSPQLAKEVLHKNDLISTCRAVPDTLKALDHHIYSVGWMQPLPMWRTLRKVCATKVFSSQQLNSTQVVRQRKLKELSNFLKEGSEKSEILNISEVIFVIILNFISNTLFSMDLVSFGGSNKSQEFKDIISGISEEAGKPNVVDFFPFIRRIDPQGARARMTKYFRKIMDIFDGIVEERLRLRAQEMDTKEYKDVLDYLLEVMLEDDSQISRIHVLHLLMDLFVAGLETTSVTIEWAMAELLRNPEKLQKMKEELEHVLGKDNDEEQIEESHISNLPFLRAVVKETFRLHTPLPLLVPHMSQEDVELCGFIVPKNAQVLVNVWAMGRDSSIWTNPNEFMPERFLGNKIDFKGQDFELIPFGAGRRICPGLPLAYRTMHIVLGTLVHGYDWKLVNGQKAKDLDMASIFGLTLHKAQPLQAIPIKT</sequence>
<dbReference type="PROSITE" id="PS00086">
    <property type="entry name" value="CYTOCHROME_P450"/>
    <property type="match status" value="1"/>
</dbReference>
<organism evidence="3 4">
    <name type="scientific">Stylosanthes scabra</name>
    <dbReference type="NCBI Taxonomy" id="79078"/>
    <lineage>
        <taxon>Eukaryota</taxon>
        <taxon>Viridiplantae</taxon>
        <taxon>Streptophyta</taxon>
        <taxon>Embryophyta</taxon>
        <taxon>Tracheophyta</taxon>
        <taxon>Spermatophyta</taxon>
        <taxon>Magnoliopsida</taxon>
        <taxon>eudicotyledons</taxon>
        <taxon>Gunneridae</taxon>
        <taxon>Pentapetalae</taxon>
        <taxon>rosids</taxon>
        <taxon>fabids</taxon>
        <taxon>Fabales</taxon>
        <taxon>Fabaceae</taxon>
        <taxon>Papilionoideae</taxon>
        <taxon>50 kb inversion clade</taxon>
        <taxon>dalbergioids sensu lato</taxon>
        <taxon>Dalbergieae</taxon>
        <taxon>Pterocarpus clade</taxon>
        <taxon>Stylosanthes</taxon>
    </lineage>
</organism>
<dbReference type="Pfam" id="PF00067">
    <property type="entry name" value="p450"/>
    <property type="match status" value="1"/>
</dbReference>
<comment type="caution">
    <text evidence="3">The sequence shown here is derived from an EMBL/GenBank/DDBJ whole genome shotgun (WGS) entry which is preliminary data.</text>
</comment>
<dbReference type="EMBL" id="JASCZI010091450">
    <property type="protein sequence ID" value="MED6150364.1"/>
    <property type="molecule type" value="Genomic_DNA"/>
</dbReference>
<dbReference type="CDD" id="cd11073">
    <property type="entry name" value="CYP76-like"/>
    <property type="match status" value="1"/>
</dbReference>
<evidence type="ECO:0000256" key="1">
    <source>
        <dbReference type="ARBA" id="ARBA00010617"/>
    </source>
</evidence>
<name>A0ABU6TPQ1_9FABA</name>
<keyword evidence="2" id="KW-0479">Metal-binding</keyword>
<evidence type="ECO:0008006" key="5">
    <source>
        <dbReference type="Google" id="ProtNLM"/>
    </source>
</evidence>
<dbReference type="InterPro" id="IPR017972">
    <property type="entry name" value="Cyt_P450_CS"/>
</dbReference>
<proteinExistence type="inferred from homology"/>